<dbReference type="PROSITE" id="PS00463">
    <property type="entry name" value="ZN2_CY6_FUNGAL_1"/>
    <property type="match status" value="1"/>
</dbReference>
<dbReference type="CDD" id="cd00067">
    <property type="entry name" value="GAL4"/>
    <property type="match status" value="1"/>
</dbReference>
<comment type="subcellular location">
    <subcellularLocation>
        <location evidence="1">Nucleus</location>
    </subcellularLocation>
</comment>
<dbReference type="Pfam" id="PF11951">
    <property type="entry name" value="Fungal_trans_2"/>
    <property type="match status" value="1"/>
</dbReference>
<name>A0A9P7Z8C5_9HELO</name>
<dbReference type="GO" id="GO:0045944">
    <property type="term" value="P:positive regulation of transcription by RNA polymerase II"/>
    <property type="evidence" value="ECO:0007669"/>
    <property type="project" value="TreeGrafter"/>
</dbReference>
<dbReference type="GO" id="GO:0005634">
    <property type="term" value="C:nucleus"/>
    <property type="evidence" value="ECO:0007669"/>
    <property type="project" value="UniProtKB-SubCell"/>
</dbReference>
<dbReference type="SMART" id="SM00066">
    <property type="entry name" value="GAL4"/>
    <property type="match status" value="1"/>
</dbReference>
<dbReference type="Proteomes" id="UP000887226">
    <property type="component" value="Unassembled WGS sequence"/>
</dbReference>
<dbReference type="GO" id="GO:0008270">
    <property type="term" value="F:zinc ion binding"/>
    <property type="evidence" value="ECO:0007669"/>
    <property type="project" value="InterPro"/>
</dbReference>
<proteinExistence type="predicted"/>
<dbReference type="InterPro" id="IPR036864">
    <property type="entry name" value="Zn2-C6_fun-type_DNA-bd_sf"/>
</dbReference>
<dbReference type="SUPFAM" id="SSF57701">
    <property type="entry name" value="Zn2/Cys6 DNA-binding domain"/>
    <property type="match status" value="1"/>
</dbReference>
<reference evidence="4" key="1">
    <citation type="journal article" date="2021" name="IMA Fungus">
        <title>Genomic characterization of three marine fungi, including Emericellopsis atlantica sp. nov. with signatures of a generalist lifestyle and marine biomass degradation.</title>
        <authorList>
            <person name="Hagestad O.C."/>
            <person name="Hou L."/>
            <person name="Andersen J.H."/>
            <person name="Hansen E.H."/>
            <person name="Altermark B."/>
            <person name="Li C."/>
            <person name="Kuhnert E."/>
            <person name="Cox R.J."/>
            <person name="Crous P.W."/>
            <person name="Spatafora J.W."/>
            <person name="Lail K."/>
            <person name="Amirebrahimi M."/>
            <person name="Lipzen A."/>
            <person name="Pangilinan J."/>
            <person name="Andreopoulos W."/>
            <person name="Hayes R.D."/>
            <person name="Ng V."/>
            <person name="Grigoriev I.V."/>
            <person name="Jackson S.A."/>
            <person name="Sutton T.D.S."/>
            <person name="Dobson A.D.W."/>
            <person name="Rama T."/>
        </authorList>
    </citation>
    <scope>NUCLEOTIDE SEQUENCE</scope>
    <source>
        <strain evidence="4">TRa3180A</strain>
    </source>
</reference>
<dbReference type="PANTHER" id="PTHR37534:SF2">
    <property type="entry name" value="N-ACETYLTRANSFERASE DOMAIN-CONTAINING PROTEIN"/>
    <property type="match status" value="1"/>
</dbReference>
<dbReference type="GO" id="GO:0000976">
    <property type="term" value="F:transcription cis-regulatory region binding"/>
    <property type="evidence" value="ECO:0007669"/>
    <property type="project" value="TreeGrafter"/>
</dbReference>
<dbReference type="PROSITE" id="PS50048">
    <property type="entry name" value="ZN2_CY6_FUNGAL_2"/>
    <property type="match status" value="1"/>
</dbReference>
<organism evidence="4 5">
    <name type="scientific">Calycina marina</name>
    <dbReference type="NCBI Taxonomy" id="1763456"/>
    <lineage>
        <taxon>Eukaryota</taxon>
        <taxon>Fungi</taxon>
        <taxon>Dikarya</taxon>
        <taxon>Ascomycota</taxon>
        <taxon>Pezizomycotina</taxon>
        <taxon>Leotiomycetes</taxon>
        <taxon>Helotiales</taxon>
        <taxon>Pezizellaceae</taxon>
        <taxon>Calycina</taxon>
    </lineage>
</organism>
<dbReference type="EMBL" id="MU253778">
    <property type="protein sequence ID" value="KAG9247225.1"/>
    <property type="molecule type" value="Genomic_DNA"/>
</dbReference>
<evidence type="ECO:0000259" key="3">
    <source>
        <dbReference type="PROSITE" id="PS50048"/>
    </source>
</evidence>
<comment type="caution">
    <text evidence="4">The sequence shown here is derived from an EMBL/GenBank/DDBJ whole genome shotgun (WGS) entry which is preliminary data.</text>
</comment>
<keyword evidence="5" id="KW-1185">Reference proteome</keyword>
<evidence type="ECO:0000256" key="2">
    <source>
        <dbReference type="ARBA" id="ARBA00023242"/>
    </source>
</evidence>
<dbReference type="InterPro" id="IPR021858">
    <property type="entry name" value="Fun_TF"/>
</dbReference>
<feature type="domain" description="Zn(2)-C6 fungal-type" evidence="3">
    <location>
        <begin position="29"/>
        <end position="59"/>
    </location>
</feature>
<dbReference type="OrthoDB" id="4525710at2759"/>
<dbReference type="Gene3D" id="4.10.240.10">
    <property type="entry name" value="Zn(2)-C6 fungal-type DNA-binding domain"/>
    <property type="match status" value="1"/>
</dbReference>
<evidence type="ECO:0000313" key="5">
    <source>
        <dbReference type="Proteomes" id="UP000887226"/>
    </source>
</evidence>
<dbReference type="PANTHER" id="PTHR37534">
    <property type="entry name" value="TRANSCRIPTIONAL ACTIVATOR PROTEIN UGA3"/>
    <property type="match status" value="1"/>
</dbReference>
<dbReference type="InterPro" id="IPR001138">
    <property type="entry name" value="Zn2Cys6_DnaBD"/>
</dbReference>
<dbReference type="Pfam" id="PF00172">
    <property type="entry name" value="Zn_clus"/>
    <property type="match status" value="1"/>
</dbReference>
<sequence>MVSLPVTRWNSQSDGPIASMEYGGRTRAGCASCRKKKLKCDNEVPSCARCKKTGEACIRGFTHRSYNESPEFKGFGGFPKGQKWHNPKVQPKFRHEYQNISSLYTVISSPIPGTQLIQQKTSTQPASGSLPRITELNKPQWPLNKVQLHLFDHFISFLAVWLDLCDPRKTFQVEVPKRAQHSELLLNAIFALAARHLNKTSHYDEYASDLYHSRCIGFMIFSLKNPTEDSNEHNETLFAATIILRVLEEIDMPMSAAINKPTTAHLSGITHLVNSRKLDDWSGFIDACYWVGLRQEIYNALSNQTPIALRLDTNIGSLGMADGYAWANRAVQFCANVMNLCFSEEGVSTAKWEKLNNYASDWTRLSGVVEDTDVTTPEDAFFPVIYYQEPHAIIGIQHHYLGRMLLEFNNPHIPCFGPTRRDRVCAMESRVMLLLRELCGIGQYCDKIAPAIFTASMGIAIAGDLFSDRQQQEKLMGVLIRTEQKHARPTKAIQEQLKRAWGWEKKS</sequence>
<dbReference type="AlphaFoldDB" id="A0A9P7Z8C5"/>
<gene>
    <name evidence="4" type="ORF">BJ878DRAFT_539508</name>
</gene>
<protein>
    <recommendedName>
        <fullName evidence="3">Zn(2)-C6 fungal-type domain-containing protein</fullName>
    </recommendedName>
</protein>
<keyword evidence="2" id="KW-0539">Nucleus</keyword>
<dbReference type="GO" id="GO:0000981">
    <property type="term" value="F:DNA-binding transcription factor activity, RNA polymerase II-specific"/>
    <property type="evidence" value="ECO:0007669"/>
    <property type="project" value="InterPro"/>
</dbReference>
<accession>A0A9P7Z8C5</accession>
<evidence type="ECO:0000256" key="1">
    <source>
        <dbReference type="ARBA" id="ARBA00004123"/>
    </source>
</evidence>
<evidence type="ECO:0000313" key="4">
    <source>
        <dbReference type="EMBL" id="KAG9247225.1"/>
    </source>
</evidence>